<dbReference type="PROSITE" id="PS00211">
    <property type="entry name" value="ABC_TRANSPORTER_1"/>
    <property type="match status" value="1"/>
</dbReference>
<comment type="caution">
    <text evidence="11">The sequence shown here is derived from an EMBL/GenBank/DDBJ whole genome shotgun (WGS) entry which is preliminary data.</text>
</comment>
<feature type="transmembrane region" description="Helical" evidence="8">
    <location>
        <begin position="197"/>
        <end position="226"/>
    </location>
</feature>
<dbReference type="SUPFAM" id="SSF52540">
    <property type="entry name" value="P-loop containing nucleoside triphosphate hydrolases"/>
    <property type="match status" value="1"/>
</dbReference>
<dbReference type="GO" id="GO:0005524">
    <property type="term" value="F:ATP binding"/>
    <property type="evidence" value="ECO:0007669"/>
    <property type="project" value="UniProtKB-KW"/>
</dbReference>
<dbReference type="SUPFAM" id="SSF90123">
    <property type="entry name" value="ABC transporter transmembrane region"/>
    <property type="match status" value="1"/>
</dbReference>
<dbReference type="InterPro" id="IPR003439">
    <property type="entry name" value="ABC_transporter-like_ATP-bd"/>
</dbReference>
<evidence type="ECO:0000256" key="3">
    <source>
        <dbReference type="ARBA" id="ARBA00022692"/>
    </source>
</evidence>
<dbReference type="Gene3D" id="1.20.1560.10">
    <property type="entry name" value="ABC transporter type 1, transmembrane domain"/>
    <property type="match status" value="1"/>
</dbReference>
<dbReference type="EMBL" id="BKAU01000001">
    <property type="protein sequence ID" value="GEP95144.1"/>
    <property type="molecule type" value="Genomic_DNA"/>
</dbReference>
<evidence type="ECO:0000256" key="7">
    <source>
        <dbReference type="ARBA" id="ARBA00023136"/>
    </source>
</evidence>
<dbReference type="CDD" id="cd18552">
    <property type="entry name" value="ABC_6TM_MsbA_like"/>
    <property type="match status" value="1"/>
</dbReference>
<evidence type="ECO:0000256" key="6">
    <source>
        <dbReference type="ARBA" id="ARBA00022989"/>
    </source>
</evidence>
<feature type="domain" description="ABC transmembrane type-1" evidence="10">
    <location>
        <begin position="46"/>
        <end position="356"/>
    </location>
</feature>
<dbReference type="GO" id="GO:0016887">
    <property type="term" value="F:ATP hydrolysis activity"/>
    <property type="evidence" value="ECO:0007669"/>
    <property type="project" value="InterPro"/>
</dbReference>
<evidence type="ECO:0000256" key="1">
    <source>
        <dbReference type="ARBA" id="ARBA00004651"/>
    </source>
</evidence>
<dbReference type="PROSITE" id="PS50893">
    <property type="entry name" value="ABC_TRANSPORTER_2"/>
    <property type="match status" value="1"/>
</dbReference>
<protein>
    <submittedName>
        <fullName evidence="11">ABC transporter ATP-binding protein</fullName>
    </submittedName>
</protein>
<dbReference type="Gene3D" id="3.40.50.300">
    <property type="entry name" value="P-loop containing nucleotide triphosphate hydrolases"/>
    <property type="match status" value="1"/>
</dbReference>
<evidence type="ECO:0000256" key="8">
    <source>
        <dbReference type="SAM" id="Phobius"/>
    </source>
</evidence>
<feature type="transmembrane region" description="Helical" evidence="8">
    <location>
        <begin position="108"/>
        <end position="128"/>
    </location>
</feature>
<evidence type="ECO:0000259" key="9">
    <source>
        <dbReference type="PROSITE" id="PS50893"/>
    </source>
</evidence>
<dbReference type="AlphaFoldDB" id="A0A512RHK4"/>
<keyword evidence="12" id="KW-1185">Reference proteome</keyword>
<dbReference type="GO" id="GO:0140359">
    <property type="term" value="F:ABC-type transporter activity"/>
    <property type="evidence" value="ECO:0007669"/>
    <property type="project" value="InterPro"/>
</dbReference>
<proteinExistence type="predicted"/>
<dbReference type="InterPro" id="IPR011527">
    <property type="entry name" value="ABC1_TM_dom"/>
</dbReference>
<feature type="domain" description="ABC transporter" evidence="9">
    <location>
        <begin position="390"/>
        <end position="623"/>
    </location>
</feature>
<dbReference type="PANTHER" id="PTHR24221:SF654">
    <property type="entry name" value="ATP-BINDING CASSETTE SUB-FAMILY B MEMBER 6"/>
    <property type="match status" value="1"/>
</dbReference>
<evidence type="ECO:0000256" key="2">
    <source>
        <dbReference type="ARBA" id="ARBA00022448"/>
    </source>
</evidence>
<dbReference type="PROSITE" id="PS50929">
    <property type="entry name" value="ABC_TM1F"/>
    <property type="match status" value="1"/>
</dbReference>
<dbReference type="InterPro" id="IPR003593">
    <property type="entry name" value="AAA+_ATPase"/>
</dbReference>
<dbReference type="SMART" id="SM00382">
    <property type="entry name" value="AAA"/>
    <property type="match status" value="1"/>
</dbReference>
<dbReference type="InterPro" id="IPR036640">
    <property type="entry name" value="ABC1_TM_sf"/>
</dbReference>
<keyword evidence="5 11" id="KW-0067">ATP-binding</keyword>
<evidence type="ECO:0000256" key="5">
    <source>
        <dbReference type="ARBA" id="ARBA00022840"/>
    </source>
</evidence>
<evidence type="ECO:0000256" key="4">
    <source>
        <dbReference type="ARBA" id="ARBA00022741"/>
    </source>
</evidence>
<dbReference type="GO" id="GO:0005886">
    <property type="term" value="C:plasma membrane"/>
    <property type="evidence" value="ECO:0007669"/>
    <property type="project" value="UniProtKB-SubCell"/>
</dbReference>
<accession>A0A512RHK4</accession>
<keyword evidence="2" id="KW-0813">Transport</keyword>
<evidence type="ECO:0000313" key="12">
    <source>
        <dbReference type="Proteomes" id="UP000321436"/>
    </source>
</evidence>
<feature type="transmembrane region" description="Helical" evidence="8">
    <location>
        <begin position="45"/>
        <end position="67"/>
    </location>
</feature>
<dbReference type="Pfam" id="PF00664">
    <property type="entry name" value="ABC_membrane"/>
    <property type="match status" value="1"/>
</dbReference>
<dbReference type="Pfam" id="PF00005">
    <property type="entry name" value="ABC_tran"/>
    <property type="match status" value="1"/>
</dbReference>
<dbReference type="CDD" id="cd03251">
    <property type="entry name" value="ABCC_MsbA"/>
    <property type="match status" value="1"/>
</dbReference>
<reference evidence="11 12" key="1">
    <citation type="submission" date="2019-07" db="EMBL/GenBank/DDBJ databases">
        <title>Whole genome shotgun sequence of Chitinophaga cymbidii NBRC 109752.</title>
        <authorList>
            <person name="Hosoyama A."/>
            <person name="Uohara A."/>
            <person name="Ohji S."/>
            <person name="Ichikawa N."/>
        </authorList>
    </citation>
    <scope>NUCLEOTIDE SEQUENCE [LARGE SCALE GENOMIC DNA]</scope>
    <source>
        <strain evidence="11 12">NBRC 109752</strain>
    </source>
</reference>
<dbReference type="RefSeq" id="WP_378214337.1">
    <property type="nucleotide sequence ID" value="NZ_JBHUOY010000001.1"/>
</dbReference>
<sequence length="629" mass="70098">MTKKGWIFDGENDKGVCQTIYIDFMKVYFRLLSFAKPIYKYAIPYVLFTLLAILFGTLNLALLAPLLTTLFDHGTSVPVRPENSYDIFKMFNYYTAIAKSKYDPFDTLLGVCAVIVTSVLLSNIFRYLSERTMENLRIHTLLNLRRTVFNNVINLHLGFFSNERKGDIMSKVSADVQVVQFSVTGTLQVIFKEPVTIIVYLVSLFIISYKLTLIALLVAPVGGFVISRIVKKLKHQAIASHQSYGTMISYLDEALNGMRVIKAFNAIRFITNRFNGENERYSGIIRSMVKRQQLASPVSEFMGVFMVAGILVYGGSLVLNKQGELDAATFIAYIVLFSQLLRPAKAIGLAFTNIHSGIAAGERVLALIDEQAKYQDRPGARPVDGFHEKITFENISFAYDGKPVLKDVSFEIPKGKKVALVGPSGGGKSTMMDLLPRFIHPDSGRVLIDGTDMQDVQVESLRSLMGIVNQDSILFNDTIFNNIAFGKPDATQEEVEAAARIANAHDFIMSTENGYQTNIGDKGSKLSGGQRQRLCIARAVLNNPPIMLLDEATSALDTASERLVQDALNNLMMNRTCLIIAHRLSTIQDADIILVLENGRIIERGTHQQLVSHQGQYRSLIDMQKLMTH</sequence>
<dbReference type="GO" id="GO:0034040">
    <property type="term" value="F:ATPase-coupled lipid transmembrane transporter activity"/>
    <property type="evidence" value="ECO:0007669"/>
    <property type="project" value="TreeGrafter"/>
</dbReference>
<keyword evidence="6 8" id="KW-1133">Transmembrane helix</keyword>
<dbReference type="InterPro" id="IPR039421">
    <property type="entry name" value="Type_1_exporter"/>
</dbReference>
<dbReference type="Proteomes" id="UP000321436">
    <property type="component" value="Unassembled WGS sequence"/>
</dbReference>
<evidence type="ECO:0000259" key="10">
    <source>
        <dbReference type="PROSITE" id="PS50929"/>
    </source>
</evidence>
<dbReference type="InterPro" id="IPR027417">
    <property type="entry name" value="P-loop_NTPase"/>
</dbReference>
<keyword evidence="4" id="KW-0547">Nucleotide-binding</keyword>
<evidence type="ECO:0000313" key="11">
    <source>
        <dbReference type="EMBL" id="GEP95144.1"/>
    </source>
</evidence>
<keyword evidence="7 8" id="KW-0472">Membrane</keyword>
<dbReference type="InterPro" id="IPR017871">
    <property type="entry name" value="ABC_transporter-like_CS"/>
</dbReference>
<dbReference type="PANTHER" id="PTHR24221">
    <property type="entry name" value="ATP-BINDING CASSETTE SUB-FAMILY B"/>
    <property type="match status" value="1"/>
</dbReference>
<organism evidence="11 12">
    <name type="scientific">Chitinophaga cymbidii</name>
    <dbReference type="NCBI Taxonomy" id="1096750"/>
    <lineage>
        <taxon>Bacteria</taxon>
        <taxon>Pseudomonadati</taxon>
        <taxon>Bacteroidota</taxon>
        <taxon>Chitinophagia</taxon>
        <taxon>Chitinophagales</taxon>
        <taxon>Chitinophagaceae</taxon>
        <taxon>Chitinophaga</taxon>
    </lineage>
</organism>
<comment type="subcellular location">
    <subcellularLocation>
        <location evidence="1">Cell membrane</location>
        <topology evidence="1">Multi-pass membrane protein</topology>
    </subcellularLocation>
</comment>
<gene>
    <name evidence="11" type="ORF">CCY01nite_14040</name>
</gene>
<keyword evidence="3 8" id="KW-0812">Transmembrane</keyword>
<name>A0A512RHK4_9BACT</name>
<dbReference type="FunFam" id="3.40.50.300:FF:000287">
    <property type="entry name" value="Multidrug ABC transporter ATP-binding protein"/>
    <property type="match status" value="1"/>
</dbReference>